<dbReference type="PROSITE" id="PS50811">
    <property type="entry name" value="WRKY"/>
    <property type="match status" value="1"/>
</dbReference>
<dbReference type="PANTHER" id="PTHR31429">
    <property type="entry name" value="WRKY TRANSCRIPTION FACTOR 36-RELATED"/>
    <property type="match status" value="1"/>
</dbReference>
<dbReference type="Pfam" id="PF03106">
    <property type="entry name" value="WRKY"/>
    <property type="match status" value="1"/>
</dbReference>
<feature type="compositionally biased region" description="Basic and acidic residues" evidence="7">
    <location>
        <begin position="256"/>
        <end position="296"/>
    </location>
</feature>
<organism evidence="9 10">
    <name type="scientific">Nepenthes gracilis</name>
    <name type="common">Slender pitcher plant</name>
    <dbReference type="NCBI Taxonomy" id="150966"/>
    <lineage>
        <taxon>Eukaryota</taxon>
        <taxon>Viridiplantae</taxon>
        <taxon>Streptophyta</taxon>
        <taxon>Embryophyta</taxon>
        <taxon>Tracheophyta</taxon>
        <taxon>Spermatophyta</taxon>
        <taxon>Magnoliopsida</taxon>
        <taxon>eudicotyledons</taxon>
        <taxon>Gunneridae</taxon>
        <taxon>Pentapetalae</taxon>
        <taxon>Caryophyllales</taxon>
        <taxon>Nepenthaceae</taxon>
        <taxon>Nepenthes</taxon>
    </lineage>
</organism>
<protein>
    <recommendedName>
        <fullName evidence="8">WRKY domain-containing protein</fullName>
    </recommendedName>
</protein>
<evidence type="ECO:0000256" key="2">
    <source>
        <dbReference type="ARBA" id="ARBA00023015"/>
    </source>
</evidence>
<gene>
    <name evidence="9" type="ORF">Nepgr_007129</name>
</gene>
<reference evidence="9" key="1">
    <citation type="submission" date="2023-05" db="EMBL/GenBank/DDBJ databases">
        <title>Nepenthes gracilis genome sequencing.</title>
        <authorList>
            <person name="Fukushima K."/>
        </authorList>
    </citation>
    <scope>NUCLEOTIDE SEQUENCE</scope>
    <source>
        <strain evidence="9">SING2019-196</strain>
    </source>
</reference>
<evidence type="ECO:0000256" key="5">
    <source>
        <dbReference type="ARBA" id="ARBA00023242"/>
    </source>
</evidence>
<feature type="compositionally biased region" description="Polar residues" evidence="7">
    <location>
        <begin position="593"/>
        <end position="609"/>
    </location>
</feature>
<keyword evidence="3" id="KW-0238">DNA-binding</keyword>
<feature type="compositionally biased region" description="Polar residues" evidence="7">
    <location>
        <begin position="142"/>
        <end position="161"/>
    </location>
</feature>
<feature type="domain" description="WRKY" evidence="8">
    <location>
        <begin position="338"/>
        <end position="404"/>
    </location>
</feature>
<evidence type="ECO:0000256" key="3">
    <source>
        <dbReference type="ARBA" id="ARBA00023125"/>
    </source>
</evidence>
<feature type="compositionally biased region" description="Basic and acidic residues" evidence="7">
    <location>
        <begin position="103"/>
        <end position="124"/>
    </location>
</feature>
<feature type="region of interest" description="Disordered" evidence="7">
    <location>
        <begin position="252"/>
        <end position="320"/>
    </location>
</feature>
<comment type="subcellular location">
    <subcellularLocation>
        <location evidence="1">Nucleus</location>
    </subcellularLocation>
</comment>
<accession>A0AAD3S6L8</accession>
<dbReference type="Proteomes" id="UP001279734">
    <property type="component" value="Unassembled WGS sequence"/>
</dbReference>
<sequence length="609" mass="66734">MERGSGSAFESESSTRFFGINQNKLGMNSFHRLTSQGKNSSMDREQRICSFVNDNKMTARGIEVPVNLNRREQAAAVAVGKEEVMEEEDDRVLDFFSENKKRSRDDRLPAVDDGHDHVKKENCDRQPPPISDPDVNTGLHLMTTNSKSDQSTVDDSFSSDAEATRAKNELTILQAELQRMNAENQRLKGMLSQVSSSYTALQMHLVTYMQQKHKAEITQDHEVVQVKSDQENEKHERHDHRLPRQFFDSARSAGEATEKNEPSQTSLDKRSPRTHKNEIVPHDDEKNTKGTGREESPDSENQGWVSNKISKLNNNPKDANQVTDATMRKARVSVRARSEAPMISDGCQWRKYGQKMAKGNPCPRAYYRCTMAVGCPVRKQVQRCADDRSILITTYEGNHNHPLPPAAMAMATTTSSAASMLLSGSVSSTDGMINPSFLSRTILPCSSSMATISASAPFPTVTLDLTHQQNPLQFQRPPAHFQVAFPGQLAPNFAAVNSAPLPQIFGQALINQPKLSGLHSSQDHSQSTPPPHLMHQSQPAPFADTLSAATAAIASDPNFTAALAAAISSIIGGAHPNNNHNVAAAANNSTAATRSSHGNVCSNSSMQQQ</sequence>
<dbReference type="FunFam" id="2.20.25.80:FF:000002">
    <property type="entry name" value="probable WRKY transcription factor 31"/>
    <property type="match status" value="1"/>
</dbReference>
<evidence type="ECO:0000256" key="7">
    <source>
        <dbReference type="SAM" id="MobiDB-lite"/>
    </source>
</evidence>
<dbReference type="InterPro" id="IPR003657">
    <property type="entry name" value="WRKY_dom"/>
</dbReference>
<proteinExistence type="predicted"/>
<keyword evidence="2" id="KW-0805">Transcription regulation</keyword>
<evidence type="ECO:0000313" key="10">
    <source>
        <dbReference type="Proteomes" id="UP001279734"/>
    </source>
</evidence>
<dbReference type="SUPFAM" id="SSF118290">
    <property type="entry name" value="WRKY DNA-binding domain"/>
    <property type="match status" value="1"/>
</dbReference>
<evidence type="ECO:0000256" key="4">
    <source>
        <dbReference type="ARBA" id="ARBA00023163"/>
    </source>
</evidence>
<feature type="region of interest" description="Disordered" evidence="7">
    <location>
        <begin position="589"/>
        <end position="609"/>
    </location>
</feature>
<keyword evidence="5" id="KW-0539">Nucleus</keyword>
<dbReference type="AlphaFoldDB" id="A0AAD3S6L8"/>
<dbReference type="GO" id="GO:0005634">
    <property type="term" value="C:nucleus"/>
    <property type="evidence" value="ECO:0007669"/>
    <property type="project" value="UniProtKB-SubCell"/>
</dbReference>
<name>A0AAD3S6L8_NEPGR</name>
<dbReference type="GO" id="GO:0003700">
    <property type="term" value="F:DNA-binding transcription factor activity"/>
    <property type="evidence" value="ECO:0007669"/>
    <property type="project" value="InterPro"/>
</dbReference>
<feature type="coiled-coil region" evidence="6">
    <location>
        <begin position="163"/>
        <end position="190"/>
    </location>
</feature>
<dbReference type="SMART" id="SM00774">
    <property type="entry name" value="WRKY"/>
    <property type="match status" value="1"/>
</dbReference>
<evidence type="ECO:0000259" key="8">
    <source>
        <dbReference type="PROSITE" id="PS50811"/>
    </source>
</evidence>
<dbReference type="InterPro" id="IPR036576">
    <property type="entry name" value="WRKY_dom_sf"/>
</dbReference>
<evidence type="ECO:0000256" key="6">
    <source>
        <dbReference type="SAM" id="Coils"/>
    </source>
</evidence>
<dbReference type="Gene3D" id="2.20.25.80">
    <property type="entry name" value="WRKY domain"/>
    <property type="match status" value="1"/>
</dbReference>
<keyword evidence="4" id="KW-0804">Transcription</keyword>
<dbReference type="PANTHER" id="PTHR31429:SF106">
    <property type="entry name" value="WRKY TRANSCRIPTION FACTOR 31-RELATED"/>
    <property type="match status" value="1"/>
</dbReference>
<evidence type="ECO:0000256" key="1">
    <source>
        <dbReference type="ARBA" id="ARBA00004123"/>
    </source>
</evidence>
<feature type="compositionally biased region" description="Polar residues" evidence="7">
    <location>
        <begin position="516"/>
        <end position="527"/>
    </location>
</feature>
<feature type="compositionally biased region" description="Polar residues" evidence="7">
    <location>
        <begin position="299"/>
        <end position="320"/>
    </location>
</feature>
<keyword evidence="6" id="KW-0175">Coiled coil</keyword>
<evidence type="ECO:0000313" key="9">
    <source>
        <dbReference type="EMBL" id="GMH05289.1"/>
    </source>
</evidence>
<dbReference type="GO" id="GO:0043565">
    <property type="term" value="F:sequence-specific DNA binding"/>
    <property type="evidence" value="ECO:0007669"/>
    <property type="project" value="InterPro"/>
</dbReference>
<comment type="caution">
    <text evidence="9">The sequence shown here is derived from an EMBL/GenBank/DDBJ whole genome shotgun (WGS) entry which is preliminary data.</text>
</comment>
<dbReference type="EMBL" id="BSYO01000005">
    <property type="protein sequence ID" value="GMH05289.1"/>
    <property type="molecule type" value="Genomic_DNA"/>
</dbReference>
<keyword evidence="10" id="KW-1185">Reference proteome</keyword>
<dbReference type="InterPro" id="IPR044810">
    <property type="entry name" value="WRKY_plant"/>
</dbReference>
<feature type="region of interest" description="Disordered" evidence="7">
    <location>
        <begin position="103"/>
        <end position="163"/>
    </location>
</feature>
<feature type="region of interest" description="Disordered" evidence="7">
    <location>
        <begin position="516"/>
        <end position="539"/>
    </location>
</feature>